<feature type="domain" description="HTH luxR-type" evidence="6">
    <location>
        <begin position="147"/>
        <end position="212"/>
    </location>
</feature>
<dbReference type="InterPro" id="IPR039420">
    <property type="entry name" value="WalR-like"/>
</dbReference>
<dbReference type="InterPro" id="IPR011006">
    <property type="entry name" value="CheY-like_superfamily"/>
</dbReference>
<dbReference type="InterPro" id="IPR058245">
    <property type="entry name" value="NreC/VraR/RcsB-like_REC"/>
</dbReference>
<protein>
    <submittedName>
        <fullName evidence="8">Response regulator transcription factor</fullName>
    </submittedName>
</protein>
<dbReference type="SMART" id="SM00448">
    <property type="entry name" value="REC"/>
    <property type="match status" value="1"/>
</dbReference>
<evidence type="ECO:0000313" key="9">
    <source>
        <dbReference type="Proteomes" id="UP000653797"/>
    </source>
</evidence>
<dbReference type="PANTHER" id="PTHR43214">
    <property type="entry name" value="TWO-COMPONENT RESPONSE REGULATOR"/>
    <property type="match status" value="1"/>
</dbReference>
<keyword evidence="9" id="KW-1185">Reference proteome</keyword>
<dbReference type="PROSITE" id="PS00622">
    <property type="entry name" value="HTH_LUXR_1"/>
    <property type="match status" value="1"/>
</dbReference>
<dbReference type="InterPro" id="IPR000792">
    <property type="entry name" value="Tscrpt_reg_LuxR_C"/>
</dbReference>
<sequence>MLLPTPARILLIDDHRLFNDGLKLLLNEQPDLTVCGQVFRATDVVTAVNTLQPDLILLDVNLQGVNGIDLAKKISSAFQSIRIIMLTMYDQPKLLEETRKAGLHGYLLKDTTTPELLNAIRSVLQGKTSFDDAILTGRLSEDAFGDDFARRLNLTFREVEIIKLIIAGLTNEQIAEELGISVFTVKTHRKNIHFKLGITNVAELIQFAIKNGL</sequence>
<evidence type="ECO:0000313" key="8">
    <source>
        <dbReference type="EMBL" id="MBD2754166.1"/>
    </source>
</evidence>
<dbReference type="AlphaFoldDB" id="A0A927GE19"/>
<feature type="domain" description="Response regulatory" evidence="7">
    <location>
        <begin position="8"/>
        <end position="124"/>
    </location>
</feature>
<dbReference type="PANTHER" id="PTHR43214:SF41">
    <property type="entry name" value="NITRATE_NITRITE RESPONSE REGULATOR PROTEIN NARP"/>
    <property type="match status" value="1"/>
</dbReference>
<dbReference type="PROSITE" id="PS50043">
    <property type="entry name" value="HTH_LUXR_2"/>
    <property type="match status" value="1"/>
</dbReference>
<dbReference type="PROSITE" id="PS50110">
    <property type="entry name" value="RESPONSE_REGULATORY"/>
    <property type="match status" value="1"/>
</dbReference>
<dbReference type="EMBL" id="JACXAA010000005">
    <property type="protein sequence ID" value="MBD2754166.1"/>
    <property type="molecule type" value="Genomic_DNA"/>
</dbReference>
<dbReference type="GO" id="GO:0006355">
    <property type="term" value="P:regulation of DNA-templated transcription"/>
    <property type="evidence" value="ECO:0007669"/>
    <property type="project" value="InterPro"/>
</dbReference>
<keyword evidence="3" id="KW-0238">DNA-binding</keyword>
<dbReference type="Gene3D" id="3.40.50.2300">
    <property type="match status" value="1"/>
</dbReference>
<dbReference type="InterPro" id="IPR001789">
    <property type="entry name" value="Sig_transdc_resp-reg_receiver"/>
</dbReference>
<dbReference type="CDD" id="cd17535">
    <property type="entry name" value="REC_NarL-like"/>
    <property type="match status" value="1"/>
</dbReference>
<keyword evidence="1 5" id="KW-0597">Phosphoprotein</keyword>
<dbReference type="CDD" id="cd06170">
    <property type="entry name" value="LuxR_C_like"/>
    <property type="match status" value="1"/>
</dbReference>
<name>A0A927GE19_9BACT</name>
<organism evidence="8 9">
    <name type="scientific">Spirosoma validum</name>
    <dbReference type="NCBI Taxonomy" id="2771355"/>
    <lineage>
        <taxon>Bacteria</taxon>
        <taxon>Pseudomonadati</taxon>
        <taxon>Bacteroidota</taxon>
        <taxon>Cytophagia</taxon>
        <taxon>Cytophagales</taxon>
        <taxon>Cytophagaceae</taxon>
        <taxon>Spirosoma</taxon>
    </lineage>
</organism>
<dbReference type="SMART" id="SM00421">
    <property type="entry name" value="HTH_LUXR"/>
    <property type="match status" value="1"/>
</dbReference>
<proteinExistence type="predicted"/>
<evidence type="ECO:0000259" key="6">
    <source>
        <dbReference type="PROSITE" id="PS50043"/>
    </source>
</evidence>
<feature type="modified residue" description="4-aspartylphosphate" evidence="5">
    <location>
        <position position="59"/>
    </location>
</feature>
<evidence type="ECO:0000256" key="3">
    <source>
        <dbReference type="ARBA" id="ARBA00023125"/>
    </source>
</evidence>
<dbReference type="SUPFAM" id="SSF46894">
    <property type="entry name" value="C-terminal effector domain of the bipartite response regulators"/>
    <property type="match status" value="1"/>
</dbReference>
<evidence type="ECO:0000256" key="2">
    <source>
        <dbReference type="ARBA" id="ARBA00023015"/>
    </source>
</evidence>
<reference evidence="8" key="1">
    <citation type="submission" date="2020-09" db="EMBL/GenBank/DDBJ databases">
        <authorList>
            <person name="Kim M.K."/>
        </authorList>
    </citation>
    <scope>NUCLEOTIDE SEQUENCE</scope>
    <source>
        <strain evidence="8">BT704</strain>
    </source>
</reference>
<dbReference type="Proteomes" id="UP000653797">
    <property type="component" value="Unassembled WGS sequence"/>
</dbReference>
<accession>A0A927GE19</accession>
<evidence type="ECO:0000256" key="5">
    <source>
        <dbReference type="PROSITE-ProRule" id="PRU00169"/>
    </source>
</evidence>
<evidence type="ECO:0000256" key="4">
    <source>
        <dbReference type="ARBA" id="ARBA00023163"/>
    </source>
</evidence>
<evidence type="ECO:0000256" key="1">
    <source>
        <dbReference type="ARBA" id="ARBA00022553"/>
    </source>
</evidence>
<dbReference type="GO" id="GO:0003677">
    <property type="term" value="F:DNA binding"/>
    <property type="evidence" value="ECO:0007669"/>
    <property type="project" value="UniProtKB-KW"/>
</dbReference>
<gene>
    <name evidence="8" type="ORF">IC230_14760</name>
</gene>
<dbReference type="GO" id="GO:0000160">
    <property type="term" value="P:phosphorelay signal transduction system"/>
    <property type="evidence" value="ECO:0007669"/>
    <property type="project" value="InterPro"/>
</dbReference>
<keyword evidence="2" id="KW-0805">Transcription regulation</keyword>
<comment type="caution">
    <text evidence="8">The sequence shown here is derived from an EMBL/GenBank/DDBJ whole genome shotgun (WGS) entry which is preliminary data.</text>
</comment>
<dbReference type="PRINTS" id="PR00038">
    <property type="entry name" value="HTHLUXR"/>
</dbReference>
<dbReference type="Pfam" id="PF00196">
    <property type="entry name" value="GerE"/>
    <property type="match status" value="1"/>
</dbReference>
<dbReference type="SUPFAM" id="SSF52172">
    <property type="entry name" value="CheY-like"/>
    <property type="match status" value="1"/>
</dbReference>
<dbReference type="InterPro" id="IPR016032">
    <property type="entry name" value="Sig_transdc_resp-reg_C-effctor"/>
</dbReference>
<evidence type="ECO:0000259" key="7">
    <source>
        <dbReference type="PROSITE" id="PS50110"/>
    </source>
</evidence>
<dbReference type="Pfam" id="PF00072">
    <property type="entry name" value="Response_reg"/>
    <property type="match status" value="1"/>
</dbReference>
<keyword evidence="4" id="KW-0804">Transcription</keyword>
<dbReference type="RefSeq" id="WP_191039810.1">
    <property type="nucleotide sequence ID" value="NZ_JACXAA010000005.1"/>
</dbReference>